<accession>A0A2V5KMX6</accession>
<feature type="signal peptide" evidence="1">
    <location>
        <begin position="1"/>
        <end position="23"/>
    </location>
</feature>
<evidence type="ECO:0000313" key="3">
    <source>
        <dbReference type="Proteomes" id="UP000247476"/>
    </source>
</evidence>
<evidence type="ECO:0000256" key="1">
    <source>
        <dbReference type="SAM" id="SignalP"/>
    </source>
</evidence>
<comment type="caution">
    <text evidence="2">The sequence shown here is derived from an EMBL/GenBank/DDBJ whole genome shotgun (WGS) entry which is preliminary data.</text>
</comment>
<keyword evidence="3" id="KW-1185">Reference proteome</keyword>
<proteinExistence type="predicted"/>
<name>A0A2V5KMX6_9BACL</name>
<dbReference type="AlphaFoldDB" id="A0A2V5KMX6"/>
<organism evidence="2 3">
    <name type="scientific">Paenibacillus flagellatus</name>
    <dbReference type="NCBI Taxonomy" id="2211139"/>
    <lineage>
        <taxon>Bacteria</taxon>
        <taxon>Bacillati</taxon>
        <taxon>Bacillota</taxon>
        <taxon>Bacilli</taxon>
        <taxon>Bacillales</taxon>
        <taxon>Paenibacillaceae</taxon>
        <taxon>Paenibacillus</taxon>
    </lineage>
</organism>
<dbReference type="Proteomes" id="UP000247476">
    <property type="component" value="Unassembled WGS sequence"/>
</dbReference>
<evidence type="ECO:0000313" key="2">
    <source>
        <dbReference type="EMBL" id="PYI56620.1"/>
    </source>
</evidence>
<reference evidence="2 3" key="1">
    <citation type="submission" date="2018-05" db="EMBL/GenBank/DDBJ databases">
        <title>Paenibacillus flagellatus sp. nov., isolated from selenium mineral soil.</title>
        <authorList>
            <person name="Dai X."/>
        </authorList>
    </citation>
    <scope>NUCLEOTIDE SEQUENCE [LARGE SCALE GENOMIC DNA]</scope>
    <source>
        <strain evidence="2 3">DXL2</strain>
    </source>
</reference>
<dbReference type="RefSeq" id="WP_110839149.1">
    <property type="nucleotide sequence ID" value="NZ_QJVJ01000002.1"/>
</dbReference>
<keyword evidence="1" id="KW-0732">Signal</keyword>
<protein>
    <submittedName>
        <fullName evidence="2">Uncharacterized protein</fullName>
    </submittedName>
</protein>
<dbReference type="EMBL" id="QJVJ01000002">
    <property type="protein sequence ID" value="PYI56620.1"/>
    <property type="molecule type" value="Genomic_DNA"/>
</dbReference>
<sequence length="147" mass="15509">MRAIKTVAVAALLCFIAPLKLDAESAADHASGRATESAAAELAVESEAASASGSLRVAVHPKKLTVNITGKWKEARGKEVLITIVDPNGKLEYINQKAMDRGHSFTFQYRMKEPASGTYSVRVIAAGLPGSEPLATSFAVRPSGGKR</sequence>
<feature type="chain" id="PRO_5038705501" evidence="1">
    <location>
        <begin position="24"/>
        <end position="147"/>
    </location>
</feature>
<gene>
    <name evidence="2" type="ORF">DLM86_06535</name>
</gene>